<keyword evidence="2" id="KW-1185">Reference proteome</keyword>
<protein>
    <submittedName>
        <fullName evidence="1">Uncharacterized protein</fullName>
    </submittedName>
</protein>
<dbReference type="EMBL" id="CP001219">
    <property type="protein sequence ID" value="ACK80460.1"/>
    <property type="molecule type" value="Genomic_DNA"/>
</dbReference>
<dbReference type="PaxDb" id="243159-AFE_3106"/>
<proteinExistence type="predicted"/>
<evidence type="ECO:0000313" key="2">
    <source>
        <dbReference type="Proteomes" id="UP000001362"/>
    </source>
</evidence>
<dbReference type="HOGENOM" id="CLU_3354033_0_0_6"/>
<name>B7JAL0_ACIF2</name>
<reference evidence="1 2" key="1">
    <citation type="journal article" date="2008" name="BMC Genomics">
        <title>Acidithiobacillus ferrooxidans metabolism: from genome sequence to industrial applications.</title>
        <authorList>
            <person name="Valdes J."/>
            <person name="Pedroso I."/>
            <person name="Quatrini R."/>
            <person name="Dodson R.J."/>
            <person name="Tettelin H."/>
            <person name="Blake R.II."/>
            <person name="Eisen J.A."/>
            <person name="Holmes D.S."/>
        </authorList>
    </citation>
    <scope>NUCLEOTIDE SEQUENCE [LARGE SCALE GENOMIC DNA]</scope>
    <source>
        <strain evidence="2">ATCC 23270 / DSM 14882 / CIP 104768 / NCIMB 8455</strain>
    </source>
</reference>
<accession>B7JAL0</accession>
<gene>
    <name evidence="1" type="ordered locus">AFE_3106</name>
</gene>
<dbReference type="Proteomes" id="UP000001362">
    <property type="component" value="Chromosome"/>
</dbReference>
<dbReference type="AlphaFoldDB" id="B7JAL0"/>
<dbReference type="KEGG" id="afr:AFE_3106"/>
<organism evidence="1 2">
    <name type="scientific">Acidithiobacillus ferrooxidans (strain ATCC 23270 / DSM 14882 / CIP 104768 / NCIMB 8455)</name>
    <name type="common">Ferrobacillus ferrooxidans (strain ATCC 23270)</name>
    <dbReference type="NCBI Taxonomy" id="243159"/>
    <lineage>
        <taxon>Bacteria</taxon>
        <taxon>Pseudomonadati</taxon>
        <taxon>Pseudomonadota</taxon>
        <taxon>Acidithiobacillia</taxon>
        <taxon>Acidithiobacillales</taxon>
        <taxon>Acidithiobacillaceae</taxon>
        <taxon>Acidithiobacillus</taxon>
    </lineage>
</organism>
<sequence length="36" mass="4308">MIQSRNTLGFPGETDMGGRYRQMDAAIEKRPKRWFY</sequence>
<evidence type="ECO:0000313" key="1">
    <source>
        <dbReference type="EMBL" id="ACK80460.1"/>
    </source>
</evidence>